<accession>A0A183D654</accession>
<organism evidence="3">
    <name type="scientific">Gongylonema pulchrum</name>
    <dbReference type="NCBI Taxonomy" id="637853"/>
    <lineage>
        <taxon>Eukaryota</taxon>
        <taxon>Metazoa</taxon>
        <taxon>Ecdysozoa</taxon>
        <taxon>Nematoda</taxon>
        <taxon>Chromadorea</taxon>
        <taxon>Rhabditida</taxon>
        <taxon>Spirurina</taxon>
        <taxon>Spiruromorpha</taxon>
        <taxon>Spiruroidea</taxon>
        <taxon>Gongylonematidae</taxon>
        <taxon>Gongylonema</taxon>
    </lineage>
</organism>
<reference evidence="3" key="1">
    <citation type="submission" date="2016-06" db="UniProtKB">
        <authorList>
            <consortium name="WormBaseParasite"/>
        </authorList>
    </citation>
    <scope>IDENTIFICATION</scope>
</reference>
<dbReference type="WBParaSite" id="GPUH_0000420201-mRNA-1">
    <property type="protein sequence ID" value="GPUH_0000420201-mRNA-1"/>
    <property type="gene ID" value="GPUH_0000420201"/>
</dbReference>
<dbReference type="SUPFAM" id="SSF56801">
    <property type="entry name" value="Acetyl-CoA synthetase-like"/>
    <property type="match status" value="1"/>
</dbReference>
<dbReference type="EMBL" id="UYRT01007694">
    <property type="protein sequence ID" value="VDK43159.1"/>
    <property type="molecule type" value="Genomic_DNA"/>
</dbReference>
<evidence type="ECO:0000313" key="3">
    <source>
        <dbReference type="WBParaSite" id="GPUH_0000420201-mRNA-1"/>
    </source>
</evidence>
<proteinExistence type="predicted"/>
<protein>
    <submittedName>
        <fullName evidence="3">AMP-binding_C domain-containing protein</fullName>
    </submittedName>
</protein>
<name>A0A183D654_9BILA</name>
<dbReference type="OrthoDB" id="10253869at2759"/>
<keyword evidence="2" id="KW-1185">Reference proteome</keyword>
<gene>
    <name evidence="1" type="ORF">GPUH_LOCUS4193</name>
</gene>
<evidence type="ECO:0000313" key="1">
    <source>
        <dbReference type="EMBL" id="VDK43159.1"/>
    </source>
</evidence>
<dbReference type="Gene3D" id="3.30.300.30">
    <property type="match status" value="1"/>
</dbReference>
<reference evidence="1 2" key="2">
    <citation type="submission" date="2018-11" db="EMBL/GenBank/DDBJ databases">
        <authorList>
            <consortium name="Pathogen Informatics"/>
        </authorList>
    </citation>
    <scope>NUCLEOTIDE SEQUENCE [LARGE SCALE GENOMIC DNA]</scope>
</reference>
<dbReference type="InterPro" id="IPR045851">
    <property type="entry name" value="AMP-bd_C_sf"/>
</dbReference>
<sequence>MIKVRGWQVSPYEIEEAVQSLPEVEICAVIGVPDEASGKFASYKQLKGGIEFISNMPLTGSGKVARTELLRMHNKRRTKLVDPAKGHFK</sequence>
<dbReference type="Proteomes" id="UP000271098">
    <property type="component" value="Unassembled WGS sequence"/>
</dbReference>
<evidence type="ECO:0000313" key="2">
    <source>
        <dbReference type="Proteomes" id="UP000271098"/>
    </source>
</evidence>
<dbReference type="AlphaFoldDB" id="A0A183D654"/>